<dbReference type="InterPro" id="IPR020578">
    <property type="entry name" value="Aminotrans_V_PyrdxlP_BS"/>
</dbReference>
<dbReference type="InterPro" id="IPR015421">
    <property type="entry name" value="PyrdxlP-dep_Trfase_major"/>
</dbReference>
<keyword evidence="4 12" id="KW-0808">Transferase</keyword>
<reference evidence="12 13" key="1">
    <citation type="submission" date="2019-02" db="EMBL/GenBank/DDBJ databases">
        <title>Deep-cultivation of Planctomycetes and their phenomic and genomic characterization uncovers novel biology.</title>
        <authorList>
            <person name="Wiegand S."/>
            <person name="Jogler M."/>
            <person name="Boedeker C."/>
            <person name="Pinto D."/>
            <person name="Vollmers J."/>
            <person name="Rivas-Marin E."/>
            <person name="Kohn T."/>
            <person name="Peeters S.H."/>
            <person name="Heuer A."/>
            <person name="Rast P."/>
            <person name="Oberbeckmann S."/>
            <person name="Bunk B."/>
            <person name="Jeske O."/>
            <person name="Meyerdierks A."/>
            <person name="Storesund J.E."/>
            <person name="Kallscheuer N."/>
            <person name="Luecker S."/>
            <person name="Lage O.M."/>
            <person name="Pohl T."/>
            <person name="Merkel B.J."/>
            <person name="Hornburger P."/>
            <person name="Mueller R.-W."/>
            <person name="Bruemmer F."/>
            <person name="Labrenz M."/>
            <person name="Spormann A.M."/>
            <person name="Op den Camp H."/>
            <person name="Overmann J."/>
            <person name="Amann R."/>
            <person name="Jetten M.S.M."/>
            <person name="Mascher T."/>
            <person name="Medema M.H."/>
            <person name="Devos D.P."/>
            <person name="Kaster A.-K."/>
            <person name="Ovreas L."/>
            <person name="Rohde M."/>
            <person name="Galperin M.Y."/>
            <person name="Jogler C."/>
        </authorList>
    </citation>
    <scope>NUCLEOTIDE SEQUENCE [LARGE SCALE GENOMIC DNA]</scope>
    <source>
        <strain evidence="12 13">Poly30</strain>
    </source>
</reference>
<dbReference type="Gene3D" id="3.40.640.10">
    <property type="entry name" value="Type I PLP-dependent aspartate aminotransferase-like (Major domain)"/>
    <property type="match status" value="1"/>
</dbReference>
<dbReference type="OrthoDB" id="389074at2"/>
<gene>
    <name evidence="12" type="primary">pucG</name>
    <name evidence="12" type="ORF">Poly30_08600</name>
</gene>
<evidence type="ECO:0000313" key="12">
    <source>
        <dbReference type="EMBL" id="QDV05363.1"/>
    </source>
</evidence>
<proteinExistence type="inferred from homology"/>
<dbReference type="GO" id="GO:0019265">
    <property type="term" value="P:glycine biosynthetic process, by transamination of glyoxylate"/>
    <property type="evidence" value="ECO:0007669"/>
    <property type="project" value="TreeGrafter"/>
</dbReference>
<dbReference type="InterPro" id="IPR024169">
    <property type="entry name" value="SP_NH2Trfase/AEP_transaminase"/>
</dbReference>
<organism evidence="12 13">
    <name type="scientific">Saltatorellus ferox</name>
    <dbReference type="NCBI Taxonomy" id="2528018"/>
    <lineage>
        <taxon>Bacteria</taxon>
        <taxon>Pseudomonadati</taxon>
        <taxon>Planctomycetota</taxon>
        <taxon>Planctomycetia</taxon>
        <taxon>Planctomycetia incertae sedis</taxon>
        <taxon>Saltatorellus</taxon>
    </lineage>
</organism>
<evidence type="ECO:0000256" key="6">
    <source>
        <dbReference type="PIRSR" id="PIRSR000524-1"/>
    </source>
</evidence>
<accession>A0A518EMQ0</accession>
<dbReference type="InterPro" id="IPR015422">
    <property type="entry name" value="PyrdxlP-dep_Trfase_small"/>
</dbReference>
<dbReference type="GO" id="GO:0004760">
    <property type="term" value="F:L-serine-pyruvate transaminase activity"/>
    <property type="evidence" value="ECO:0007669"/>
    <property type="project" value="TreeGrafter"/>
</dbReference>
<evidence type="ECO:0000313" key="13">
    <source>
        <dbReference type="Proteomes" id="UP000320390"/>
    </source>
</evidence>
<keyword evidence="13" id="KW-1185">Reference proteome</keyword>
<dbReference type="EMBL" id="CP036434">
    <property type="protein sequence ID" value="QDV05363.1"/>
    <property type="molecule type" value="Genomic_DNA"/>
</dbReference>
<evidence type="ECO:0000256" key="10">
    <source>
        <dbReference type="SAM" id="MobiDB-lite"/>
    </source>
</evidence>
<protein>
    <submittedName>
        <fullName evidence="12">Purine catabolism protein PucG</fullName>
        <ecNumber evidence="12">2.-.-.-</ecNumber>
    </submittedName>
</protein>
<dbReference type="EC" id="2.-.-.-" evidence="12"/>
<feature type="region of interest" description="Disordered" evidence="10">
    <location>
        <begin position="1"/>
        <end position="23"/>
    </location>
</feature>
<evidence type="ECO:0000256" key="1">
    <source>
        <dbReference type="ARBA" id="ARBA00001933"/>
    </source>
</evidence>
<dbReference type="PANTHER" id="PTHR21152:SF40">
    <property type="entry name" value="ALANINE--GLYOXYLATE AMINOTRANSFERASE"/>
    <property type="match status" value="1"/>
</dbReference>
<dbReference type="Proteomes" id="UP000320390">
    <property type="component" value="Chromosome"/>
</dbReference>
<evidence type="ECO:0000256" key="7">
    <source>
        <dbReference type="PIRSR" id="PIRSR000524-50"/>
    </source>
</evidence>
<feature type="domain" description="Aminotransferase class V" evidence="11">
    <location>
        <begin position="40"/>
        <end position="340"/>
    </location>
</feature>
<comment type="similarity">
    <text evidence="2 8">Belongs to the class-V pyridoxal-phosphate-dependent aminotransferase family.</text>
</comment>
<evidence type="ECO:0000256" key="5">
    <source>
        <dbReference type="ARBA" id="ARBA00022898"/>
    </source>
</evidence>
<dbReference type="PANTHER" id="PTHR21152">
    <property type="entry name" value="AMINOTRANSFERASE CLASS V"/>
    <property type="match status" value="1"/>
</dbReference>
<dbReference type="AlphaFoldDB" id="A0A518EMQ0"/>
<dbReference type="FunFam" id="3.40.640.10:FF:000027">
    <property type="entry name" value="Serine--pyruvate aminotransferase, mitochondrial"/>
    <property type="match status" value="1"/>
</dbReference>
<dbReference type="RefSeq" id="WP_145194776.1">
    <property type="nucleotide sequence ID" value="NZ_CP036434.1"/>
</dbReference>
<evidence type="ECO:0000259" key="11">
    <source>
        <dbReference type="Pfam" id="PF00266"/>
    </source>
</evidence>
<dbReference type="InterPro" id="IPR000192">
    <property type="entry name" value="Aminotrans_V_dom"/>
</dbReference>
<dbReference type="SUPFAM" id="SSF53383">
    <property type="entry name" value="PLP-dependent transferases"/>
    <property type="match status" value="1"/>
</dbReference>
<dbReference type="PROSITE" id="PS00595">
    <property type="entry name" value="AA_TRANSFER_CLASS_5"/>
    <property type="match status" value="1"/>
</dbReference>
<evidence type="ECO:0000256" key="2">
    <source>
        <dbReference type="ARBA" id="ARBA00009236"/>
    </source>
</evidence>
<dbReference type="PIRSF" id="PIRSF000524">
    <property type="entry name" value="SPT"/>
    <property type="match status" value="1"/>
</dbReference>
<feature type="modified residue" description="N6-(pyridoxal phosphate)lysine" evidence="7">
    <location>
        <position position="203"/>
    </location>
</feature>
<comment type="cofactor">
    <cofactor evidence="1 7 9">
        <name>pyridoxal 5'-phosphate</name>
        <dbReference type="ChEBI" id="CHEBI:597326"/>
    </cofactor>
</comment>
<evidence type="ECO:0000256" key="8">
    <source>
        <dbReference type="RuleBase" id="RU004075"/>
    </source>
</evidence>
<dbReference type="Gene3D" id="3.90.1150.10">
    <property type="entry name" value="Aspartate Aminotransferase, domain 1"/>
    <property type="match status" value="1"/>
</dbReference>
<evidence type="ECO:0000256" key="9">
    <source>
        <dbReference type="RuleBase" id="RU004504"/>
    </source>
</evidence>
<feature type="binding site" evidence="6">
    <location>
        <position position="350"/>
    </location>
    <ligand>
        <name>substrate</name>
    </ligand>
</feature>
<evidence type="ECO:0000256" key="4">
    <source>
        <dbReference type="ARBA" id="ARBA00022679"/>
    </source>
</evidence>
<dbReference type="InterPro" id="IPR015424">
    <property type="entry name" value="PyrdxlP-dep_Trfase"/>
</dbReference>
<dbReference type="CDD" id="cd06451">
    <property type="entry name" value="AGAT_like"/>
    <property type="match status" value="1"/>
</dbReference>
<dbReference type="Pfam" id="PF00266">
    <property type="entry name" value="Aminotran_5"/>
    <property type="match status" value="1"/>
</dbReference>
<evidence type="ECO:0000256" key="3">
    <source>
        <dbReference type="ARBA" id="ARBA00022576"/>
    </source>
</evidence>
<keyword evidence="5 7" id="KW-0663">Pyridoxal phosphate</keyword>
<sequence length="377" mass="41139">MQQPLSAIPKALTPSRRTLMGPGPSDVDDAVLLAMARPTLGHLDPEFLVVMDQLREMMRAVFQTKNDLTMPMSGTGSAGMETCMVNLLEPGDRALIGVDGVFGTRMAEVARRTGAEVTEVKGEWGRAFTADQLRAGAEHDRYDLVAVVHAETSTGVLQPIPEVRELADDLGALLLIDCVTSLAGHAVKIDEWGVDAAYSGTQKCLSCPPGLSPVTFSPRAVEKMDRRKHKVQSWYLDLSLIRGYWGEERSYHHTAPINMLYAMHEALRLVLEEGLEARFERHARNSAALREGLAELGLEVRVPEAERLNPLTTVAIPDGVDDGKTRRFLLEKYGLEIGGGLGPMKGNTWRIGLMGAGSTMQNVTLCLAGLKDALSRR</sequence>
<dbReference type="GO" id="GO:0008453">
    <property type="term" value="F:alanine-glyoxylate transaminase activity"/>
    <property type="evidence" value="ECO:0007669"/>
    <property type="project" value="TreeGrafter"/>
</dbReference>
<keyword evidence="3" id="KW-0032">Aminotransferase</keyword>
<name>A0A518EMQ0_9BACT</name>